<dbReference type="Proteomes" id="UP000003639">
    <property type="component" value="Unassembled WGS sequence"/>
</dbReference>
<reference evidence="1 2" key="2">
    <citation type="submission" date="2007-06" db="EMBL/GenBank/DDBJ databases">
        <title>Draft genome sequence of Pseudoflavonifractor capillosus ATCC 29799.</title>
        <authorList>
            <person name="Sudarsanam P."/>
            <person name="Ley R."/>
            <person name="Guruge J."/>
            <person name="Turnbaugh P.J."/>
            <person name="Mahowald M."/>
            <person name="Liep D."/>
            <person name="Gordon J."/>
        </authorList>
    </citation>
    <scope>NUCLEOTIDE SEQUENCE [LARGE SCALE GENOMIC DNA]</scope>
    <source>
        <strain evidence="1 2">ATCC 29799</strain>
    </source>
</reference>
<proteinExistence type="predicted"/>
<gene>
    <name evidence="1" type="ORF">BACCAP_00504</name>
</gene>
<accession>A6NQN3</accession>
<sequence>MPCKVTEKMAHFSKFSFSSYPVLLGTGVKIWYASKKVRFIVQILRYDGMERGDAPWREAQSKS</sequence>
<dbReference type="RefSeq" id="WP_006571060.1">
    <property type="nucleotide sequence ID" value="NZ_AAXG02000005.1"/>
</dbReference>
<comment type="caution">
    <text evidence="1">The sequence shown here is derived from an EMBL/GenBank/DDBJ whole genome shotgun (WGS) entry which is preliminary data.</text>
</comment>
<evidence type="ECO:0000313" key="2">
    <source>
        <dbReference type="Proteomes" id="UP000003639"/>
    </source>
</evidence>
<protein>
    <submittedName>
        <fullName evidence="1">Uncharacterized protein</fullName>
    </submittedName>
</protein>
<organism evidence="1 2">
    <name type="scientific">Pseudoflavonifractor capillosus ATCC 29799</name>
    <dbReference type="NCBI Taxonomy" id="411467"/>
    <lineage>
        <taxon>Bacteria</taxon>
        <taxon>Bacillati</taxon>
        <taxon>Bacillota</taxon>
        <taxon>Clostridia</taxon>
        <taxon>Eubacteriales</taxon>
        <taxon>Oscillospiraceae</taxon>
        <taxon>Pseudoflavonifractor</taxon>
    </lineage>
</organism>
<dbReference type="AlphaFoldDB" id="A6NQN3"/>
<keyword evidence="2" id="KW-1185">Reference proteome</keyword>
<name>A6NQN3_9FIRM</name>
<evidence type="ECO:0000313" key="1">
    <source>
        <dbReference type="EMBL" id="EDN01379.1"/>
    </source>
</evidence>
<reference evidence="1 2" key="1">
    <citation type="submission" date="2007-04" db="EMBL/GenBank/DDBJ databases">
        <authorList>
            <person name="Fulton L."/>
            <person name="Clifton S."/>
            <person name="Fulton B."/>
            <person name="Xu J."/>
            <person name="Minx P."/>
            <person name="Pepin K.H."/>
            <person name="Johnson M."/>
            <person name="Thiruvilangam P."/>
            <person name="Bhonagiri V."/>
            <person name="Nash W.E."/>
            <person name="Mardis E.R."/>
            <person name="Wilson R.K."/>
        </authorList>
    </citation>
    <scope>NUCLEOTIDE SEQUENCE [LARGE SCALE GENOMIC DNA]</scope>
    <source>
        <strain evidence="1 2">ATCC 29799</strain>
    </source>
</reference>
<dbReference type="EMBL" id="AAXG02000005">
    <property type="protein sequence ID" value="EDN01379.1"/>
    <property type="molecule type" value="Genomic_DNA"/>
</dbReference>
<dbReference type="STRING" id="411467.BACCAP_00504"/>